<evidence type="ECO:0000259" key="2">
    <source>
        <dbReference type="Pfam" id="PF13439"/>
    </source>
</evidence>
<evidence type="ECO:0000313" key="3">
    <source>
        <dbReference type="EMBL" id="MBW4669059.1"/>
    </source>
</evidence>
<dbReference type="PANTHER" id="PTHR12526">
    <property type="entry name" value="GLYCOSYLTRANSFERASE"/>
    <property type="match status" value="1"/>
</dbReference>
<dbReference type="AlphaFoldDB" id="A0A951UTH6"/>
<dbReference type="SUPFAM" id="SSF53756">
    <property type="entry name" value="UDP-Glycosyltransferase/glycogen phosphorylase"/>
    <property type="match status" value="1"/>
</dbReference>
<dbReference type="InterPro" id="IPR001296">
    <property type="entry name" value="Glyco_trans_1"/>
</dbReference>
<dbReference type="Pfam" id="PF00534">
    <property type="entry name" value="Glycos_transf_1"/>
    <property type="match status" value="1"/>
</dbReference>
<dbReference type="EMBL" id="JAHHGZ010000017">
    <property type="protein sequence ID" value="MBW4669059.1"/>
    <property type="molecule type" value="Genomic_DNA"/>
</dbReference>
<reference evidence="3" key="1">
    <citation type="submission" date="2021-05" db="EMBL/GenBank/DDBJ databases">
        <authorList>
            <person name="Pietrasiak N."/>
            <person name="Ward R."/>
            <person name="Stajich J.E."/>
            <person name="Kurbessoian T."/>
        </authorList>
    </citation>
    <scope>NUCLEOTIDE SEQUENCE</scope>
    <source>
        <strain evidence="3">GSE-NOS-MK-12-04C</strain>
    </source>
</reference>
<dbReference type="Gene3D" id="3.40.50.2000">
    <property type="entry name" value="Glycogen Phosphorylase B"/>
    <property type="match status" value="2"/>
</dbReference>
<organism evidence="3 4">
    <name type="scientific">Cyanomargarita calcarea GSE-NOS-MK-12-04C</name>
    <dbReference type="NCBI Taxonomy" id="2839659"/>
    <lineage>
        <taxon>Bacteria</taxon>
        <taxon>Bacillati</taxon>
        <taxon>Cyanobacteriota</taxon>
        <taxon>Cyanophyceae</taxon>
        <taxon>Nostocales</taxon>
        <taxon>Cyanomargaritaceae</taxon>
        <taxon>Cyanomargarita</taxon>
    </lineage>
</organism>
<evidence type="ECO:0000313" key="4">
    <source>
        <dbReference type="Proteomes" id="UP000729701"/>
    </source>
</evidence>
<dbReference type="Proteomes" id="UP000729701">
    <property type="component" value="Unassembled WGS sequence"/>
</dbReference>
<accession>A0A951UTH6</accession>
<reference evidence="3" key="2">
    <citation type="journal article" date="2022" name="Microbiol. Resour. Announc.">
        <title>Metagenome Sequencing to Explore Phylogenomics of Terrestrial Cyanobacteria.</title>
        <authorList>
            <person name="Ward R.D."/>
            <person name="Stajich J.E."/>
            <person name="Johansen J.R."/>
            <person name="Huntemann M."/>
            <person name="Clum A."/>
            <person name="Foster B."/>
            <person name="Foster B."/>
            <person name="Roux S."/>
            <person name="Palaniappan K."/>
            <person name="Varghese N."/>
            <person name="Mukherjee S."/>
            <person name="Reddy T.B.K."/>
            <person name="Daum C."/>
            <person name="Copeland A."/>
            <person name="Chen I.A."/>
            <person name="Ivanova N.N."/>
            <person name="Kyrpides N.C."/>
            <person name="Shapiro N."/>
            <person name="Eloe-Fadrosh E.A."/>
            <person name="Pietrasiak N."/>
        </authorList>
    </citation>
    <scope>NUCLEOTIDE SEQUENCE</scope>
    <source>
        <strain evidence="3">GSE-NOS-MK-12-04C</strain>
    </source>
</reference>
<dbReference type="GO" id="GO:0016757">
    <property type="term" value="F:glycosyltransferase activity"/>
    <property type="evidence" value="ECO:0007669"/>
    <property type="project" value="InterPro"/>
</dbReference>
<dbReference type="CDD" id="cd03801">
    <property type="entry name" value="GT4_PimA-like"/>
    <property type="match status" value="1"/>
</dbReference>
<comment type="caution">
    <text evidence="3">The sequence shown here is derived from an EMBL/GenBank/DDBJ whole genome shotgun (WGS) entry which is preliminary data.</text>
</comment>
<proteinExistence type="predicted"/>
<dbReference type="InterPro" id="IPR028098">
    <property type="entry name" value="Glyco_trans_4-like_N"/>
</dbReference>
<name>A0A951UTH6_9CYAN</name>
<feature type="domain" description="Glycosyltransferase subfamily 4-like N-terminal" evidence="2">
    <location>
        <begin position="15"/>
        <end position="173"/>
    </location>
</feature>
<protein>
    <submittedName>
        <fullName evidence="3">Glycosyltransferase family 4 protein</fullName>
    </submittedName>
</protein>
<dbReference type="Pfam" id="PF13439">
    <property type="entry name" value="Glyco_transf_4"/>
    <property type="match status" value="1"/>
</dbReference>
<gene>
    <name evidence="3" type="ORF">KME60_16945</name>
</gene>
<sequence length="387" mass="43820">MQIIALENEPSSLRGGQELNLVEICNNLAKRGHKINLVYTREGDLLNQYQHFCDHLVQVNRYVPQRKRLPEIIGFLGDITRDIRKIPVSRDSVIFCNDFSSVFFGSLLSAFRGIPLIHYIQLPGCEFKFKWRPGLAAVDQFIAVSNQTKDSWVQLGMPEEKFNVVYNGVDTEKFKPSENFLVERSSLGISSNETLILYVGRLNRDKGLEVLLKAFALVLQNGIQARLFIVGNPVLEGEEDSQSGREKYKRSLEQLTTDLEIEKQVSFLGHVANTATLYQASDVTVVPSIWPDPCPRVVIESLASGTPVIGSRIGGITEILKPFENWLIEPGNETQLMNALIQVKDWREKEPSVGQRCRKHILDNFSPKKMIDGIEKVLLSVRENRLQ</sequence>
<dbReference type="PANTHER" id="PTHR12526:SF630">
    <property type="entry name" value="GLYCOSYLTRANSFERASE"/>
    <property type="match status" value="1"/>
</dbReference>
<feature type="domain" description="Glycosyl transferase family 1" evidence="1">
    <location>
        <begin position="183"/>
        <end position="358"/>
    </location>
</feature>
<evidence type="ECO:0000259" key="1">
    <source>
        <dbReference type="Pfam" id="PF00534"/>
    </source>
</evidence>